<dbReference type="Gene3D" id="3.30.2310.20">
    <property type="entry name" value="RelE-like"/>
    <property type="match status" value="1"/>
</dbReference>
<reference evidence="2" key="1">
    <citation type="submission" date="2018-06" db="EMBL/GenBank/DDBJ databases">
        <authorList>
            <person name="Zhirakovskaya E."/>
        </authorList>
    </citation>
    <scope>NUCLEOTIDE SEQUENCE</scope>
</reference>
<dbReference type="EMBL" id="UOFL01000010">
    <property type="protein sequence ID" value="VAW71092.1"/>
    <property type="molecule type" value="Genomic_DNA"/>
</dbReference>
<name>A0A3B0Y6V7_9ZZZZ</name>
<dbReference type="AlphaFoldDB" id="A0A3B0Y6V7"/>
<protein>
    <recommendedName>
        <fullName evidence="3">Death on curing protein, Doc toxin</fullName>
    </recommendedName>
</protein>
<dbReference type="InterPro" id="IPR007712">
    <property type="entry name" value="RelE/ParE_toxin"/>
</dbReference>
<dbReference type="Pfam" id="PF05016">
    <property type="entry name" value="ParE_toxin"/>
    <property type="match status" value="1"/>
</dbReference>
<organism evidence="2">
    <name type="scientific">hydrothermal vent metagenome</name>
    <dbReference type="NCBI Taxonomy" id="652676"/>
    <lineage>
        <taxon>unclassified sequences</taxon>
        <taxon>metagenomes</taxon>
        <taxon>ecological metagenomes</taxon>
    </lineage>
</organism>
<evidence type="ECO:0000313" key="2">
    <source>
        <dbReference type="EMBL" id="VAW71092.1"/>
    </source>
</evidence>
<accession>A0A3B0Y6V7</accession>
<proteinExistence type="predicted"/>
<evidence type="ECO:0000256" key="1">
    <source>
        <dbReference type="ARBA" id="ARBA00022649"/>
    </source>
</evidence>
<gene>
    <name evidence="2" type="ORF">MNBD_GAMMA12-1248</name>
</gene>
<sequence>MKNYGVRLTIEVEHDLIDLFEYIARKDSVENANYVLDKLNTLILSLEQQPERGRYLPELHKHGIKAYREVFFKPYRIIYEIIVNHVVILGCFDGRRDMKSLLERRMLR</sequence>
<evidence type="ECO:0008006" key="3">
    <source>
        <dbReference type="Google" id="ProtNLM"/>
    </source>
</evidence>
<keyword evidence="1" id="KW-1277">Toxin-antitoxin system</keyword>
<dbReference type="InterPro" id="IPR035093">
    <property type="entry name" value="RelE/ParE_toxin_dom_sf"/>
</dbReference>